<proteinExistence type="predicted"/>
<comment type="caution">
    <text evidence="1">The sequence shown here is derived from an EMBL/GenBank/DDBJ whole genome shotgun (WGS) entry which is preliminary data.</text>
</comment>
<sequence length="73" mass="8069">MNIFESQGIDSIPLVVNNKNKSDSILVDLNLPVIGTEKSVLNLSSGAGLCINCNNNSHCTWQHSNKMHCEHYQ</sequence>
<accession>A0A4R5D1F2</accession>
<dbReference type="EMBL" id="SMFO01000005">
    <property type="protein sequence ID" value="TDE04095.1"/>
    <property type="molecule type" value="Genomic_DNA"/>
</dbReference>
<evidence type="ECO:0000313" key="1">
    <source>
        <dbReference type="EMBL" id="TDE04095.1"/>
    </source>
</evidence>
<protein>
    <submittedName>
        <fullName evidence="1">Uncharacterized protein</fullName>
    </submittedName>
</protein>
<name>A0A4R5D1F2_9FLAO</name>
<dbReference type="Proteomes" id="UP000294597">
    <property type="component" value="Unassembled WGS sequence"/>
</dbReference>
<gene>
    <name evidence="1" type="ORF">E0F98_09065</name>
</gene>
<keyword evidence="2" id="KW-1185">Reference proteome</keyword>
<evidence type="ECO:0000313" key="2">
    <source>
        <dbReference type="Proteomes" id="UP000294597"/>
    </source>
</evidence>
<dbReference type="AlphaFoldDB" id="A0A4R5D1F2"/>
<dbReference type="RefSeq" id="WP_132110660.1">
    <property type="nucleotide sequence ID" value="NZ_SMFO01000005.1"/>
</dbReference>
<organism evidence="1 2">
    <name type="scientific">Flavobacterium hiemivividum</name>
    <dbReference type="NCBI Taxonomy" id="2541734"/>
    <lineage>
        <taxon>Bacteria</taxon>
        <taxon>Pseudomonadati</taxon>
        <taxon>Bacteroidota</taxon>
        <taxon>Flavobacteriia</taxon>
        <taxon>Flavobacteriales</taxon>
        <taxon>Flavobacteriaceae</taxon>
        <taxon>Flavobacterium</taxon>
    </lineage>
</organism>
<reference evidence="1 2" key="1">
    <citation type="submission" date="2019-03" db="EMBL/GenBank/DDBJ databases">
        <title>Flavobacterium TSA-D2 sp. nov., isolated from arctic soil.</title>
        <authorList>
            <person name="Chaudhary D.K."/>
        </authorList>
    </citation>
    <scope>NUCLEOTIDE SEQUENCE [LARGE SCALE GENOMIC DNA]</scope>
    <source>
        <strain evidence="1 2">TSA-D2</strain>
    </source>
</reference>